<dbReference type="OrthoDB" id="7205329at2"/>
<gene>
    <name evidence="1" type="ORF">E2493_07485</name>
</gene>
<proteinExistence type="predicted"/>
<name>A0A4Y8ZSF1_9SPHN</name>
<dbReference type="EMBL" id="SPDV01000011">
    <property type="protein sequence ID" value="TFI58941.1"/>
    <property type="molecule type" value="Genomic_DNA"/>
</dbReference>
<dbReference type="InterPro" id="IPR024572">
    <property type="entry name" value="RcnB"/>
</dbReference>
<evidence type="ECO:0000313" key="1">
    <source>
        <dbReference type="EMBL" id="TFI58941.1"/>
    </source>
</evidence>
<evidence type="ECO:0008006" key="3">
    <source>
        <dbReference type="Google" id="ProtNLM"/>
    </source>
</evidence>
<protein>
    <recommendedName>
        <fullName evidence="3">RcnB family protein</fullName>
    </recommendedName>
</protein>
<keyword evidence="2" id="KW-1185">Reference proteome</keyword>
<dbReference type="Gene3D" id="3.10.450.160">
    <property type="entry name" value="inner membrane protein cigr"/>
    <property type="match status" value="1"/>
</dbReference>
<evidence type="ECO:0000313" key="2">
    <source>
        <dbReference type="Proteomes" id="UP000298213"/>
    </source>
</evidence>
<dbReference type="Proteomes" id="UP000298213">
    <property type="component" value="Unassembled WGS sequence"/>
</dbReference>
<reference evidence="1 2" key="1">
    <citation type="submission" date="2019-03" db="EMBL/GenBank/DDBJ databases">
        <title>Genome sequence of Sphingomonas sp. 17J27-24.</title>
        <authorList>
            <person name="Kim M."/>
            <person name="Maeng S."/>
            <person name="Sathiyaraj S."/>
        </authorList>
    </citation>
    <scope>NUCLEOTIDE SEQUENCE [LARGE SCALE GENOMIC DNA]</scope>
    <source>
        <strain evidence="1 2">17J27-24</strain>
    </source>
</reference>
<accession>A0A4Y8ZSF1</accession>
<sequence length="132" mass="17010">MREQRRDWREDRRDDRRDWRNDRRDYRQARNWDRQWRNDRRYDWQSYRYSNRNLFHIGRYYAPYRNHSYNRLSIGLFLGSGFYGDNYWISDPWQYRLPPAYPGTRWVRYYDDVLLVDVYSGEVIDVIYDFFW</sequence>
<organism evidence="1 2">
    <name type="scientific">Sphingomonas parva</name>
    <dbReference type="NCBI Taxonomy" id="2555898"/>
    <lineage>
        <taxon>Bacteria</taxon>
        <taxon>Pseudomonadati</taxon>
        <taxon>Pseudomonadota</taxon>
        <taxon>Alphaproteobacteria</taxon>
        <taxon>Sphingomonadales</taxon>
        <taxon>Sphingomonadaceae</taxon>
        <taxon>Sphingomonas</taxon>
    </lineage>
</organism>
<dbReference type="Pfam" id="PF11776">
    <property type="entry name" value="RcnB"/>
    <property type="match status" value="1"/>
</dbReference>
<comment type="caution">
    <text evidence="1">The sequence shown here is derived from an EMBL/GenBank/DDBJ whole genome shotgun (WGS) entry which is preliminary data.</text>
</comment>
<dbReference type="AlphaFoldDB" id="A0A4Y8ZSF1"/>